<evidence type="ECO:0000313" key="2">
    <source>
        <dbReference type="EMBL" id="KAH7087453.1"/>
    </source>
</evidence>
<feature type="compositionally biased region" description="Gly residues" evidence="1">
    <location>
        <begin position="614"/>
        <end position="624"/>
    </location>
</feature>
<feature type="compositionally biased region" description="Basic and acidic residues" evidence="1">
    <location>
        <begin position="134"/>
        <end position="147"/>
    </location>
</feature>
<feature type="compositionally biased region" description="Polar residues" evidence="1">
    <location>
        <begin position="218"/>
        <end position="236"/>
    </location>
</feature>
<feature type="compositionally biased region" description="Basic and acidic residues" evidence="1">
    <location>
        <begin position="91"/>
        <end position="108"/>
    </location>
</feature>
<keyword evidence="3" id="KW-1185">Reference proteome</keyword>
<feature type="region of interest" description="Disordered" evidence="1">
    <location>
        <begin position="116"/>
        <end position="274"/>
    </location>
</feature>
<feature type="compositionally biased region" description="Basic and acidic residues" evidence="1">
    <location>
        <begin position="166"/>
        <end position="181"/>
    </location>
</feature>
<dbReference type="AlphaFoldDB" id="A0A8K0R7N4"/>
<feature type="compositionally biased region" description="Low complexity" evidence="1">
    <location>
        <begin position="598"/>
        <end position="613"/>
    </location>
</feature>
<sequence length="648" mass="71667">MACELEDQNEAKKDMPLDVQDAEHGVSTCTNMGNTDADTAGVSVISELASPFDSPKLTVDDGMSDTTLEDGEILEGSIRNDVVDTKRDAVVDSKEAVKTVKDESKMDLDSATATVLEKYEDEHTNDADSVNPDHLADRSNVSKDKPATPHPVEAGLAPDVASEDPVMPKEEMKKEKSRDAGADQGDSAAIVHEASVVEEVVSPVGARSLPPHMRPDFQSPTERQSGLQVSKYSSGPSDVPRYPDLPRAPRQPYGQHNNFNYRPENDRGDPARSSAQLMKVRNELDAERKKSANMRKMIGAEKQREMDAALVSMTTDLLSKQAETLSSKLRLEAKERELAYREARIQQLEVYLSEGQKQIYHQDDGELGDRTMADVNRQHERRQAELKMQKVTADMEAKFATHLQHLQLREAAQKMREQQYKALIRGEIEAELKGRTGPEIEEKINEVADMEYNRGFGAGKEAGRKQAEEDARERGFLEGYGACHRAEVTLSKSRQGLISRDSPELDFIYDAAHPHNPFTMGEKMGALMGKGSVEKCQAMNVNVGKGKQPVIEQRKDVVVQRRIEEPARKFPPPRPTFASELRGPQAMHNGHVVLANRSATSSPTATATPKTNGMNGGGMPGGTGESVYEGRRIVKYKETEESNLIDLY</sequence>
<gene>
    <name evidence="2" type="ORF">FB567DRAFT_346102</name>
</gene>
<feature type="region of interest" description="Disordered" evidence="1">
    <location>
        <begin position="91"/>
        <end position="110"/>
    </location>
</feature>
<feature type="compositionally biased region" description="Low complexity" evidence="1">
    <location>
        <begin position="187"/>
        <end position="204"/>
    </location>
</feature>
<feature type="region of interest" description="Disordered" evidence="1">
    <location>
        <begin position="598"/>
        <end position="626"/>
    </location>
</feature>
<feature type="compositionally biased region" description="Basic and acidic residues" evidence="1">
    <location>
        <begin position="117"/>
        <end position="126"/>
    </location>
</feature>
<dbReference type="EMBL" id="JAGMVJ010000009">
    <property type="protein sequence ID" value="KAH7087453.1"/>
    <property type="molecule type" value="Genomic_DNA"/>
</dbReference>
<proteinExistence type="predicted"/>
<name>A0A8K0R7N4_9PLEO</name>
<protein>
    <submittedName>
        <fullName evidence="2">Uncharacterized protein</fullName>
    </submittedName>
</protein>
<reference evidence="2" key="1">
    <citation type="journal article" date="2021" name="Nat. Commun.">
        <title>Genetic determinants of endophytism in the Arabidopsis root mycobiome.</title>
        <authorList>
            <person name="Mesny F."/>
            <person name="Miyauchi S."/>
            <person name="Thiergart T."/>
            <person name="Pickel B."/>
            <person name="Atanasova L."/>
            <person name="Karlsson M."/>
            <person name="Huettel B."/>
            <person name="Barry K.W."/>
            <person name="Haridas S."/>
            <person name="Chen C."/>
            <person name="Bauer D."/>
            <person name="Andreopoulos W."/>
            <person name="Pangilinan J."/>
            <person name="LaButti K."/>
            <person name="Riley R."/>
            <person name="Lipzen A."/>
            <person name="Clum A."/>
            <person name="Drula E."/>
            <person name="Henrissat B."/>
            <person name="Kohler A."/>
            <person name="Grigoriev I.V."/>
            <person name="Martin F.M."/>
            <person name="Hacquard S."/>
        </authorList>
    </citation>
    <scope>NUCLEOTIDE SEQUENCE</scope>
    <source>
        <strain evidence="2">MPI-SDFR-AT-0120</strain>
    </source>
</reference>
<dbReference type="OrthoDB" id="3794025at2759"/>
<evidence type="ECO:0000313" key="3">
    <source>
        <dbReference type="Proteomes" id="UP000813461"/>
    </source>
</evidence>
<evidence type="ECO:0000256" key="1">
    <source>
        <dbReference type="SAM" id="MobiDB-lite"/>
    </source>
</evidence>
<comment type="caution">
    <text evidence="2">The sequence shown here is derived from an EMBL/GenBank/DDBJ whole genome shotgun (WGS) entry which is preliminary data.</text>
</comment>
<dbReference type="Proteomes" id="UP000813461">
    <property type="component" value="Unassembled WGS sequence"/>
</dbReference>
<accession>A0A8K0R7N4</accession>
<organism evidence="2 3">
    <name type="scientific">Paraphoma chrysanthemicola</name>
    <dbReference type="NCBI Taxonomy" id="798071"/>
    <lineage>
        <taxon>Eukaryota</taxon>
        <taxon>Fungi</taxon>
        <taxon>Dikarya</taxon>
        <taxon>Ascomycota</taxon>
        <taxon>Pezizomycotina</taxon>
        <taxon>Dothideomycetes</taxon>
        <taxon>Pleosporomycetidae</taxon>
        <taxon>Pleosporales</taxon>
        <taxon>Pleosporineae</taxon>
        <taxon>Phaeosphaeriaceae</taxon>
        <taxon>Paraphoma</taxon>
    </lineage>
</organism>